<evidence type="ECO:0000313" key="9">
    <source>
        <dbReference type="Proteomes" id="UP000366766"/>
    </source>
</evidence>
<keyword evidence="2 5" id="KW-0812">Transmembrane</keyword>
<evidence type="ECO:0000256" key="3">
    <source>
        <dbReference type="ARBA" id="ARBA00022989"/>
    </source>
</evidence>
<evidence type="ECO:0000256" key="4">
    <source>
        <dbReference type="ARBA" id="ARBA00023136"/>
    </source>
</evidence>
<keyword evidence="9" id="KW-1185">Reference proteome</keyword>
<keyword evidence="3 5" id="KW-1133">Transmembrane helix</keyword>
<reference evidence="6 8" key="1">
    <citation type="submission" date="2015-09" db="EMBL/GenBank/DDBJ databases">
        <authorList>
            <consortium name="Pathogen Informatics"/>
        </authorList>
    </citation>
    <scope>NUCLEOTIDE SEQUENCE [LARGE SCALE GENOMIC DNA]</scope>
    <source>
        <strain evidence="6 8">2789STDY5834863</strain>
    </source>
</reference>
<feature type="transmembrane region" description="Helical" evidence="5">
    <location>
        <begin position="27"/>
        <end position="49"/>
    </location>
</feature>
<evidence type="ECO:0000313" key="7">
    <source>
        <dbReference type="EMBL" id="VUX66993.1"/>
    </source>
</evidence>
<dbReference type="EMBL" id="CYZN01000003">
    <property type="protein sequence ID" value="CUN60136.1"/>
    <property type="molecule type" value="Genomic_DNA"/>
</dbReference>
<accession>A0A173YAG9</accession>
<dbReference type="InterPro" id="IPR006480">
    <property type="entry name" value="Phage_holin_4_1"/>
</dbReference>
<evidence type="ECO:0000256" key="5">
    <source>
        <dbReference type="SAM" id="Phobius"/>
    </source>
</evidence>
<sequence length="74" mass="7998">MKYRIITLIGLAGSTLAVCLGGWDKFLQTLLLFMAIDWFTGGILLPAVFGKSPKSENGVHWKAEQVGKGCAEKA</sequence>
<name>A0A173YAG9_9FIRM</name>
<evidence type="ECO:0000313" key="6">
    <source>
        <dbReference type="EMBL" id="CUN60136.1"/>
    </source>
</evidence>
<proteinExistence type="predicted"/>
<gene>
    <name evidence="7" type="ORF">BWLFYP14_03270</name>
    <name evidence="6" type="ORF">ERS852478_00586</name>
</gene>
<dbReference type="Proteomes" id="UP000095431">
    <property type="component" value="Unassembled WGS sequence"/>
</dbReference>
<dbReference type="Pfam" id="PF05105">
    <property type="entry name" value="Phage_holin_4_1"/>
    <property type="match status" value="1"/>
</dbReference>
<evidence type="ECO:0000256" key="1">
    <source>
        <dbReference type="ARBA" id="ARBA00004141"/>
    </source>
</evidence>
<protein>
    <submittedName>
        <fullName evidence="7">Holin family protein</fullName>
    </submittedName>
    <submittedName>
        <fullName evidence="6">Phage-related holin (Lysis protein)</fullName>
    </submittedName>
</protein>
<dbReference type="GO" id="GO:0016020">
    <property type="term" value="C:membrane"/>
    <property type="evidence" value="ECO:0007669"/>
    <property type="project" value="UniProtKB-SubCell"/>
</dbReference>
<dbReference type="EMBL" id="CABHOF010000076">
    <property type="protein sequence ID" value="VUX66993.1"/>
    <property type="molecule type" value="Genomic_DNA"/>
</dbReference>
<comment type="subcellular location">
    <subcellularLocation>
        <location evidence="1">Membrane</location>
        <topology evidence="1">Multi-pass membrane protein</topology>
    </subcellularLocation>
</comment>
<evidence type="ECO:0000313" key="8">
    <source>
        <dbReference type="Proteomes" id="UP000095431"/>
    </source>
</evidence>
<organism evidence="6 8">
    <name type="scientific">Blautia wexlerae</name>
    <dbReference type="NCBI Taxonomy" id="418240"/>
    <lineage>
        <taxon>Bacteria</taxon>
        <taxon>Bacillati</taxon>
        <taxon>Bacillota</taxon>
        <taxon>Clostridia</taxon>
        <taxon>Lachnospirales</taxon>
        <taxon>Lachnospiraceae</taxon>
        <taxon>Blautia</taxon>
    </lineage>
</organism>
<dbReference type="eggNOG" id="COG4824">
    <property type="taxonomic scope" value="Bacteria"/>
</dbReference>
<dbReference type="RefSeq" id="WP_055053027.1">
    <property type="nucleotide sequence ID" value="NZ_BTHH01000002.1"/>
</dbReference>
<reference evidence="7 9" key="2">
    <citation type="submission" date="2019-07" db="EMBL/GenBank/DDBJ databases">
        <authorList>
            <person name="Chang H.-W."/>
            <person name="Raman A."/>
            <person name="Venkatesh S."/>
            <person name="Gehrig J."/>
        </authorList>
    </citation>
    <scope>NUCLEOTIDE SEQUENCE [LARGE SCALE GENOMIC DNA]</scope>
    <source>
        <strain evidence="7">Blautia_wexlerae_LFYP_14</strain>
    </source>
</reference>
<keyword evidence="4 5" id="KW-0472">Membrane</keyword>
<evidence type="ECO:0000256" key="2">
    <source>
        <dbReference type="ARBA" id="ARBA00022692"/>
    </source>
</evidence>
<dbReference type="AlphaFoldDB" id="A0A173YAG9"/>
<dbReference type="Proteomes" id="UP000366766">
    <property type="component" value="Unassembled WGS sequence"/>
</dbReference>